<dbReference type="Proteomes" id="UP000186601">
    <property type="component" value="Unassembled WGS sequence"/>
</dbReference>
<protein>
    <submittedName>
        <fullName evidence="2">Uncharacterized protein</fullName>
    </submittedName>
</protein>
<feature type="region of interest" description="Disordered" evidence="1">
    <location>
        <begin position="35"/>
        <end position="67"/>
    </location>
</feature>
<accession>A0A2R6NSW7</accession>
<gene>
    <name evidence="2" type="ORF">PHLCEN_2v8728</name>
</gene>
<comment type="caution">
    <text evidence="2">The sequence shown here is derived from an EMBL/GenBank/DDBJ whole genome shotgun (WGS) entry which is preliminary data.</text>
</comment>
<evidence type="ECO:0000313" key="2">
    <source>
        <dbReference type="EMBL" id="PSR76066.1"/>
    </source>
</evidence>
<evidence type="ECO:0000256" key="1">
    <source>
        <dbReference type="SAM" id="MobiDB-lite"/>
    </source>
</evidence>
<dbReference type="EMBL" id="MLYV02000866">
    <property type="protein sequence ID" value="PSR76066.1"/>
    <property type="molecule type" value="Genomic_DNA"/>
</dbReference>
<organism evidence="2 3">
    <name type="scientific">Hermanssonia centrifuga</name>
    <dbReference type="NCBI Taxonomy" id="98765"/>
    <lineage>
        <taxon>Eukaryota</taxon>
        <taxon>Fungi</taxon>
        <taxon>Dikarya</taxon>
        <taxon>Basidiomycota</taxon>
        <taxon>Agaricomycotina</taxon>
        <taxon>Agaricomycetes</taxon>
        <taxon>Polyporales</taxon>
        <taxon>Meruliaceae</taxon>
        <taxon>Hermanssonia</taxon>
    </lineage>
</organism>
<dbReference type="AlphaFoldDB" id="A0A2R6NSW7"/>
<keyword evidence="3" id="KW-1185">Reference proteome</keyword>
<proteinExistence type="predicted"/>
<evidence type="ECO:0000313" key="3">
    <source>
        <dbReference type="Proteomes" id="UP000186601"/>
    </source>
</evidence>
<name>A0A2R6NSW7_9APHY</name>
<sequence length="67" mass="7517">MLPSFPHKDPSLNVPRAFVPSRIGRTKLFHASSSVPLFSDPRDMHPSPRPQVAATRWSQHAPIGRFT</sequence>
<reference evidence="2 3" key="1">
    <citation type="submission" date="2018-02" db="EMBL/GenBank/DDBJ databases">
        <title>Genome sequence of the basidiomycete white-rot fungus Phlebia centrifuga.</title>
        <authorList>
            <person name="Granchi Z."/>
            <person name="Peng M."/>
            <person name="de Vries R.P."/>
            <person name="Hilden K."/>
            <person name="Makela M.R."/>
            <person name="Grigoriev I."/>
            <person name="Riley R."/>
        </authorList>
    </citation>
    <scope>NUCLEOTIDE SEQUENCE [LARGE SCALE GENOMIC DNA]</scope>
    <source>
        <strain evidence="2 3">FBCC195</strain>
    </source>
</reference>